<dbReference type="SUPFAM" id="SSF52047">
    <property type="entry name" value="RNI-like"/>
    <property type="match status" value="1"/>
</dbReference>
<dbReference type="InterPro" id="IPR032675">
    <property type="entry name" value="LRR_dom_sf"/>
</dbReference>
<dbReference type="OrthoDB" id="4691307at2759"/>
<dbReference type="Pfam" id="PF00560">
    <property type="entry name" value="LRR_1"/>
    <property type="match status" value="1"/>
</dbReference>
<proteinExistence type="predicted"/>
<gene>
    <name evidence="2" type="ORF">CJ030_MR5G018773</name>
</gene>
<keyword evidence="3" id="KW-1185">Reference proteome</keyword>
<dbReference type="PANTHER" id="PTHR46662">
    <property type="entry name" value="DI-GLUCOSE BINDING PROTEIN WITH LEUCINE-RICH REPEAT DOMAIN-CONTAINING PROTEIN"/>
    <property type="match status" value="1"/>
</dbReference>
<reference evidence="2 3" key="1">
    <citation type="journal article" date="2019" name="Plant Biotechnol. J.">
        <title>The red bayberry genome and genetic basis of sex determination.</title>
        <authorList>
            <person name="Jia H.M."/>
            <person name="Jia H.J."/>
            <person name="Cai Q.L."/>
            <person name="Wang Y."/>
            <person name="Zhao H.B."/>
            <person name="Yang W.F."/>
            <person name="Wang G.Y."/>
            <person name="Li Y.H."/>
            <person name="Zhan D.L."/>
            <person name="Shen Y.T."/>
            <person name="Niu Q.F."/>
            <person name="Chang L."/>
            <person name="Qiu J."/>
            <person name="Zhao L."/>
            <person name="Xie H.B."/>
            <person name="Fu W.Y."/>
            <person name="Jin J."/>
            <person name="Li X.W."/>
            <person name="Jiao Y."/>
            <person name="Zhou C.C."/>
            <person name="Tu T."/>
            <person name="Chai C.Y."/>
            <person name="Gao J.L."/>
            <person name="Fan L.J."/>
            <person name="van de Weg E."/>
            <person name="Wang J.Y."/>
            <person name="Gao Z.S."/>
        </authorList>
    </citation>
    <scope>NUCLEOTIDE SEQUENCE [LARGE SCALE GENOMIC DNA]</scope>
    <source>
        <tissue evidence="2">Leaves</tissue>
    </source>
</reference>
<comment type="caution">
    <text evidence="2">The sequence shown here is derived from an EMBL/GenBank/DDBJ whole genome shotgun (WGS) entry which is preliminary data.</text>
</comment>
<dbReference type="Gene3D" id="3.80.10.10">
    <property type="entry name" value="Ribonuclease Inhibitor"/>
    <property type="match status" value="1"/>
</dbReference>
<organism evidence="2 3">
    <name type="scientific">Morella rubra</name>
    <name type="common">Chinese bayberry</name>
    <dbReference type="NCBI Taxonomy" id="262757"/>
    <lineage>
        <taxon>Eukaryota</taxon>
        <taxon>Viridiplantae</taxon>
        <taxon>Streptophyta</taxon>
        <taxon>Embryophyta</taxon>
        <taxon>Tracheophyta</taxon>
        <taxon>Spermatophyta</taxon>
        <taxon>Magnoliopsida</taxon>
        <taxon>eudicotyledons</taxon>
        <taxon>Gunneridae</taxon>
        <taxon>Pentapetalae</taxon>
        <taxon>rosids</taxon>
        <taxon>fabids</taxon>
        <taxon>Fagales</taxon>
        <taxon>Myricaceae</taxon>
        <taxon>Morella</taxon>
    </lineage>
</organism>
<name>A0A6A1VSC4_9ROSI</name>
<sequence length="312" mass="37027">MFQHYSVFNSKEEALEHPYPEMNKEEWTRVCDLFASEEFQRRSAINKENRAKLKIVHTSGARSFQRMRALLKNPESDEISAALLYKKMHTNKDGMWTSEDARENFLEEARLQIEEMRARQLEYEALLVKRSDMEQTMREHLQMMEEQQRKKDEELMQMMAEQQRKKEEEHRKMMEEQQRTLVEQQERRMQLMAEQMQLNSLNLSFNGISEWVSNEGWCELRNLQELELDYNDYEGMLPLCLANMTPVQLLSLSSNHFNGSISHISSLPSLKYLDLSNGHFTPILFSSFSNLSRLKILIIDNMVIDEENKSQP</sequence>
<dbReference type="Proteomes" id="UP000516437">
    <property type="component" value="Chromosome 5"/>
</dbReference>
<evidence type="ECO:0000313" key="2">
    <source>
        <dbReference type="EMBL" id="KAB1214837.1"/>
    </source>
</evidence>
<accession>A0A6A1VSC4</accession>
<dbReference type="Pfam" id="PF03004">
    <property type="entry name" value="Transposase_24"/>
    <property type="match status" value="1"/>
</dbReference>
<evidence type="ECO:0000256" key="1">
    <source>
        <dbReference type="SAM" id="Coils"/>
    </source>
</evidence>
<protein>
    <submittedName>
        <fullName evidence="2">Uncharacterized protein</fullName>
    </submittedName>
</protein>
<dbReference type="PANTHER" id="PTHR46662:SF108">
    <property type="entry name" value="LEUCINE-RICH REPEAT RECEPTOR-LIKE PROTEIN KINASE PEPR1"/>
    <property type="match status" value="1"/>
</dbReference>
<dbReference type="AlphaFoldDB" id="A0A6A1VSC4"/>
<feature type="coiled-coil region" evidence="1">
    <location>
        <begin position="106"/>
        <end position="194"/>
    </location>
</feature>
<keyword evidence="1" id="KW-0175">Coiled coil</keyword>
<dbReference type="EMBL" id="RXIC02000023">
    <property type="protein sequence ID" value="KAB1214837.1"/>
    <property type="molecule type" value="Genomic_DNA"/>
</dbReference>
<dbReference type="InterPro" id="IPR004252">
    <property type="entry name" value="Probable_transposase_24"/>
</dbReference>
<dbReference type="InterPro" id="IPR001611">
    <property type="entry name" value="Leu-rich_rpt"/>
</dbReference>
<evidence type="ECO:0000313" key="3">
    <source>
        <dbReference type="Proteomes" id="UP000516437"/>
    </source>
</evidence>